<keyword evidence="8" id="KW-0915">Sodium</keyword>
<dbReference type="KEGG" id="cnc:CNE_BB1p06420"/>
<evidence type="ECO:0000256" key="3">
    <source>
        <dbReference type="ARBA" id="ARBA00022448"/>
    </source>
</evidence>
<feature type="transmembrane region" description="Helical" evidence="14">
    <location>
        <begin position="323"/>
        <end position="348"/>
    </location>
</feature>
<dbReference type="InterPro" id="IPR001734">
    <property type="entry name" value="Na/solute_symporter"/>
</dbReference>
<dbReference type="HOGENOM" id="CLU_018808_8_3_4"/>
<evidence type="ECO:0000256" key="11">
    <source>
        <dbReference type="ARBA" id="ARBA00023201"/>
    </source>
</evidence>
<sequence length="637" mass="67579">MRNFLKSPTLKFGIVMAIFTILPNSVRAASELIEPRFRGLTFATFALVIGLTLIATWYAARRNASARDFYTGGGISGRANGLAIAGDYLSAAAFLGVSGLISLYGYDGILYLIGFFVAFIPVLLLIAEPCRNLGRYTLGDVLAYRNNYRASKIVAALSSIVVAIFYLIPQIVGGATLIKALVGFQYEASVVMVGLLMLVYVLFGGMRATTYVQIIKAILLLFSCALIVILALYPFGFDVNSLFNEVLSSQKVAHHLTAVFQNQNDAVDGTSLARKFFEPGLYLKNPVEQVSLGLALTLGTAALPHILMRFFTVKDARTARSSVLWAMLWIGVCHLMIIVIGFSAAYYVGPSTILAADKGGTLAAPLLAQFLGGGANSFAGNLFLGWVAAVAFATIVAVVAGLTLAAASALAHDIYVGAIRRGEVSEREQVIAAKAAAAIVGVVAIVLSIQAKGQNVAHLSSLAYAVAASANLPALLLTLYWRRCSTVGVCVGVVGGTLAAVLLVLVSPNMQYPLLERAQAERTQATAARKIENLTVKMAASTGAGRDELGAELSKARAAIASAQSTIDALRDRRTSLIGLEVPLFPLRNPALVTVPFGFMLVFLFSVLFPDPRAQSIWTRMVAQRETGANAAAAISH</sequence>
<keyword evidence="13" id="KW-0175">Coiled coil</keyword>
<evidence type="ECO:0000256" key="1">
    <source>
        <dbReference type="ARBA" id="ARBA00004651"/>
    </source>
</evidence>
<dbReference type="InterPro" id="IPR018212">
    <property type="entry name" value="Na/solute_symporter_CS"/>
</dbReference>
<evidence type="ECO:0000256" key="9">
    <source>
        <dbReference type="ARBA" id="ARBA00023065"/>
    </source>
</evidence>
<keyword evidence="11" id="KW-0739">Sodium transport</keyword>
<dbReference type="Proteomes" id="UP000006798">
    <property type="component" value="Plasmid pBB1"/>
</dbReference>
<dbReference type="GO" id="GO:0006847">
    <property type="term" value="P:plasma membrane acetate transport"/>
    <property type="evidence" value="ECO:0007669"/>
    <property type="project" value="TreeGrafter"/>
</dbReference>
<evidence type="ECO:0000256" key="4">
    <source>
        <dbReference type="ARBA" id="ARBA00022475"/>
    </source>
</evidence>
<protein>
    <submittedName>
        <fullName evidence="15">SSS sodium solute transporter superfamily protein</fullName>
    </submittedName>
</protein>
<feature type="transmembrane region" description="Helical" evidence="14">
    <location>
        <begin position="487"/>
        <end position="506"/>
    </location>
</feature>
<dbReference type="GO" id="GO:0015123">
    <property type="term" value="F:acetate transmembrane transporter activity"/>
    <property type="evidence" value="ECO:0007669"/>
    <property type="project" value="TreeGrafter"/>
</dbReference>
<feature type="transmembrane region" description="Helical" evidence="14">
    <location>
        <begin position="109"/>
        <end position="127"/>
    </location>
</feature>
<evidence type="ECO:0000313" key="15">
    <source>
        <dbReference type="EMBL" id="AEI82062.1"/>
    </source>
</evidence>
<dbReference type="Pfam" id="PF00474">
    <property type="entry name" value="SSF"/>
    <property type="match status" value="1"/>
</dbReference>
<dbReference type="InterPro" id="IPR050277">
    <property type="entry name" value="Sodium:Solute_Symporter"/>
</dbReference>
<evidence type="ECO:0000256" key="10">
    <source>
        <dbReference type="ARBA" id="ARBA00023136"/>
    </source>
</evidence>
<evidence type="ECO:0000256" key="5">
    <source>
        <dbReference type="ARBA" id="ARBA00022692"/>
    </source>
</evidence>
<evidence type="ECO:0000256" key="8">
    <source>
        <dbReference type="ARBA" id="ARBA00023053"/>
    </source>
</evidence>
<dbReference type="RefSeq" id="WP_013959112.1">
    <property type="nucleotide sequence ID" value="NC_015727.1"/>
</dbReference>
<gene>
    <name evidence="15" type="ordered locus">CNE_BB1p06420</name>
</gene>
<evidence type="ECO:0000256" key="6">
    <source>
        <dbReference type="ARBA" id="ARBA00022847"/>
    </source>
</evidence>
<dbReference type="PROSITE" id="PS00456">
    <property type="entry name" value="NA_SOLUT_SYMP_1"/>
    <property type="match status" value="1"/>
</dbReference>
<dbReference type="AlphaFoldDB" id="F8GXJ2"/>
<organism evidence="15 16">
    <name type="scientific">Cupriavidus necator (strain ATCC 43291 / DSM 13513 / CCUG 52238 / LMG 8453 / N-1)</name>
    <name type="common">Ralstonia eutropha</name>
    <dbReference type="NCBI Taxonomy" id="1042878"/>
    <lineage>
        <taxon>Bacteria</taxon>
        <taxon>Pseudomonadati</taxon>
        <taxon>Pseudomonadota</taxon>
        <taxon>Betaproteobacteria</taxon>
        <taxon>Burkholderiales</taxon>
        <taxon>Burkholderiaceae</taxon>
        <taxon>Cupriavidus</taxon>
    </lineage>
</organism>
<feature type="transmembrane region" description="Helical" evidence="14">
    <location>
        <begin position="38"/>
        <end position="60"/>
    </location>
</feature>
<keyword evidence="4" id="KW-1003">Cell membrane</keyword>
<dbReference type="Gene3D" id="1.20.1730.10">
    <property type="entry name" value="Sodium/glucose cotransporter"/>
    <property type="match status" value="1"/>
</dbReference>
<dbReference type="PANTHER" id="PTHR48086:SF6">
    <property type="entry name" value="CATION_ACETATE SYMPORTER ACTP"/>
    <property type="match status" value="1"/>
</dbReference>
<dbReference type="InterPro" id="IPR038377">
    <property type="entry name" value="Na/Glc_symporter_sf"/>
</dbReference>
<accession>F8GXJ2</accession>
<dbReference type="PANTHER" id="PTHR48086">
    <property type="entry name" value="SODIUM/PROLINE SYMPORTER-RELATED"/>
    <property type="match status" value="1"/>
</dbReference>
<dbReference type="CDD" id="cd11480">
    <property type="entry name" value="SLC5sbd_u4"/>
    <property type="match status" value="1"/>
</dbReference>
<keyword evidence="3" id="KW-0813">Transport</keyword>
<keyword evidence="15" id="KW-0614">Plasmid</keyword>
<feature type="transmembrane region" description="Helical" evidence="14">
    <location>
        <begin position="215"/>
        <end position="235"/>
    </location>
</feature>
<dbReference type="GO" id="GO:0006814">
    <property type="term" value="P:sodium ion transport"/>
    <property type="evidence" value="ECO:0007669"/>
    <property type="project" value="UniProtKB-KW"/>
</dbReference>
<feature type="transmembrane region" description="Helical" evidence="14">
    <location>
        <begin position="383"/>
        <end position="410"/>
    </location>
</feature>
<feature type="transmembrane region" description="Helical" evidence="14">
    <location>
        <begin position="153"/>
        <end position="172"/>
    </location>
</feature>
<evidence type="ECO:0000256" key="7">
    <source>
        <dbReference type="ARBA" id="ARBA00022989"/>
    </source>
</evidence>
<reference evidence="15 16" key="1">
    <citation type="journal article" date="2011" name="J. Bacteriol.">
        <title>Complete genome sequence of the type strain Cupriavidus necator N-1.</title>
        <authorList>
            <person name="Poehlein A."/>
            <person name="Kusian B."/>
            <person name="Friedrich B."/>
            <person name="Daniel R."/>
            <person name="Bowien B."/>
        </authorList>
    </citation>
    <scope>NUCLEOTIDE SEQUENCE [LARGE SCALE GENOMIC DNA]</scope>
    <source>
        <strain evidence="16">ATCC 43291 / DSM 13513 / CCUG 52238 / LMG 8453 / N-1</strain>
        <plasmid evidence="15 16">pBB1</plasmid>
    </source>
</reference>
<keyword evidence="5 14" id="KW-0812">Transmembrane</keyword>
<evidence type="ECO:0000256" key="14">
    <source>
        <dbReference type="SAM" id="Phobius"/>
    </source>
</evidence>
<feature type="transmembrane region" description="Helical" evidence="14">
    <location>
        <begin position="431"/>
        <end position="449"/>
    </location>
</feature>
<keyword evidence="10 14" id="KW-0472">Membrane</keyword>
<feature type="transmembrane region" description="Helical" evidence="14">
    <location>
        <begin position="461"/>
        <end position="480"/>
    </location>
</feature>
<feature type="transmembrane region" description="Helical" evidence="14">
    <location>
        <begin position="81"/>
        <end position="103"/>
    </location>
</feature>
<evidence type="ECO:0000256" key="13">
    <source>
        <dbReference type="SAM" id="Coils"/>
    </source>
</evidence>
<geneLocation type="plasmid" evidence="15 16">
    <name>pBB1</name>
</geneLocation>
<feature type="transmembrane region" description="Helical" evidence="14">
    <location>
        <begin position="290"/>
        <end position="311"/>
    </location>
</feature>
<dbReference type="GO" id="GO:0015293">
    <property type="term" value="F:symporter activity"/>
    <property type="evidence" value="ECO:0007669"/>
    <property type="project" value="UniProtKB-KW"/>
</dbReference>
<keyword evidence="6" id="KW-0769">Symport</keyword>
<keyword evidence="9" id="KW-0406">Ion transport</keyword>
<evidence type="ECO:0000313" key="16">
    <source>
        <dbReference type="Proteomes" id="UP000006798"/>
    </source>
</evidence>
<dbReference type="NCBIfam" id="TIGR00813">
    <property type="entry name" value="sss"/>
    <property type="match status" value="1"/>
</dbReference>
<evidence type="ECO:0000256" key="2">
    <source>
        <dbReference type="ARBA" id="ARBA00006434"/>
    </source>
</evidence>
<feature type="transmembrane region" description="Helical" evidence="14">
    <location>
        <begin position="184"/>
        <end position="203"/>
    </location>
</feature>
<dbReference type="PROSITE" id="PS50283">
    <property type="entry name" value="NA_SOLUT_SYMP_3"/>
    <property type="match status" value="1"/>
</dbReference>
<comment type="similarity">
    <text evidence="2 12">Belongs to the sodium:solute symporter (SSF) (TC 2.A.21) family.</text>
</comment>
<keyword evidence="7 14" id="KW-1133">Transmembrane helix</keyword>
<feature type="transmembrane region" description="Helical" evidence="14">
    <location>
        <begin position="591"/>
        <end position="610"/>
    </location>
</feature>
<dbReference type="EMBL" id="CP002879">
    <property type="protein sequence ID" value="AEI82062.1"/>
    <property type="molecule type" value="Genomic_DNA"/>
</dbReference>
<dbReference type="GeneID" id="34312844"/>
<dbReference type="GO" id="GO:0005886">
    <property type="term" value="C:plasma membrane"/>
    <property type="evidence" value="ECO:0007669"/>
    <property type="project" value="UniProtKB-SubCell"/>
</dbReference>
<comment type="subcellular location">
    <subcellularLocation>
        <location evidence="1">Cell membrane</location>
        <topology evidence="1">Multi-pass membrane protein</topology>
    </subcellularLocation>
</comment>
<name>F8GXJ2_CUPNN</name>
<evidence type="ECO:0000256" key="12">
    <source>
        <dbReference type="RuleBase" id="RU362091"/>
    </source>
</evidence>
<proteinExistence type="inferred from homology"/>
<feature type="coiled-coil region" evidence="13">
    <location>
        <begin position="517"/>
        <end position="573"/>
    </location>
</feature>